<keyword evidence="9 13" id="KW-0540">Nuclease</keyword>
<proteinExistence type="inferred from homology"/>
<evidence type="ECO:0000256" key="15">
    <source>
        <dbReference type="RuleBase" id="RU003515"/>
    </source>
</evidence>
<dbReference type="Gene3D" id="1.10.10.460">
    <property type="entry name" value="Ribonuclease hii. Domain 2"/>
    <property type="match status" value="1"/>
</dbReference>
<evidence type="ECO:0000313" key="17">
    <source>
        <dbReference type="EMBL" id="HGL41363.1"/>
    </source>
</evidence>
<dbReference type="InterPro" id="IPR020787">
    <property type="entry name" value="RNase_HII_arc"/>
</dbReference>
<comment type="similarity">
    <text evidence="5 13 15">Belongs to the RNase HII family.</text>
</comment>
<keyword evidence="12 13" id="KW-0378">Hydrolase</keyword>
<dbReference type="HAMAP" id="MF_00052_A">
    <property type="entry name" value="RNase_HII_A"/>
    <property type="match status" value="1"/>
</dbReference>
<evidence type="ECO:0000256" key="12">
    <source>
        <dbReference type="ARBA" id="ARBA00022801"/>
    </source>
</evidence>
<dbReference type="GO" id="GO:0004523">
    <property type="term" value="F:RNA-DNA hybrid ribonuclease activity"/>
    <property type="evidence" value="ECO:0007669"/>
    <property type="project" value="UniProtKB-UniRule"/>
</dbReference>
<feature type="binding site" evidence="13 14">
    <location>
        <position position="16"/>
    </location>
    <ligand>
        <name>a divalent metal cation</name>
        <dbReference type="ChEBI" id="CHEBI:60240"/>
    </ligand>
</feature>
<dbReference type="GO" id="GO:0030145">
    <property type="term" value="F:manganese ion binding"/>
    <property type="evidence" value="ECO:0007669"/>
    <property type="project" value="UniProtKB-UniRule"/>
</dbReference>
<evidence type="ECO:0000256" key="8">
    <source>
        <dbReference type="ARBA" id="ARBA00022490"/>
    </source>
</evidence>
<keyword evidence="10 13" id="KW-0479">Metal-binding</keyword>
<dbReference type="NCBIfam" id="TIGR00729">
    <property type="entry name" value="ribonuclease HII"/>
    <property type="match status" value="1"/>
</dbReference>
<comment type="function">
    <text evidence="3 13 15">Endonuclease that specifically degrades the RNA of RNA-DNA hybrids.</text>
</comment>
<evidence type="ECO:0000256" key="13">
    <source>
        <dbReference type="HAMAP-Rule" id="MF_00052"/>
    </source>
</evidence>
<evidence type="ECO:0000256" key="7">
    <source>
        <dbReference type="ARBA" id="ARBA00019179"/>
    </source>
</evidence>
<evidence type="ECO:0000256" key="6">
    <source>
        <dbReference type="ARBA" id="ARBA00012180"/>
    </source>
</evidence>
<protein>
    <recommendedName>
        <fullName evidence="7 13">Ribonuclease HII</fullName>
        <shortName evidence="13">RNase HII</shortName>
        <ecNumber evidence="6 13">3.1.26.4</ecNumber>
    </recommendedName>
</protein>
<evidence type="ECO:0000256" key="9">
    <source>
        <dbReference type="ARBA" id="ARBA00022722"/>
    </source>
</evidence>
<dbReference type="Pfam" id="PF01351">
    <property type="entry name" value="RNase_HII"/>
    <property type="match status" value="1"/>
</dbReference>
<dbReference type="CDD" id="cd07180">
    <property type="entry name" value="RNase_HII_archaea_like"/>
    <property type="match status" value="1"/>
</dbReference>
<dbReference type="GO" id="GO:0003723">
    <property type="term" value="F:RNA binding"/>
    <property type="evidence" value="ECO:0007669"/>
    <property type="project" value="UniProtKB-UniRule"/>
</dbReference>
<evidence type="ECO:0000256" key="5">
    <source>
        <dbReference type="ARBA" id="ARBA00007383"/>
    </source>
</evidence>
<dbReference type="GO" id="GO:0032299">
    <property type="term" value="C:ribonuclease H2 complex"/>
    <property type="evidence" value="ECO:0007669"/>
    <property type="project" value="TreeGrafter"/>
</dbReference>
<dbReference type="EMBL" id="DRXG01000042">
    <property type="protein sequence ID" value="HHN52100.1"/>
    <property type="molecule type" value="Genomic_DNA"/>
</dbReference>
<evidence type="ECO:0000256" key="10">
    <source>
        <dbReference type="ARBA" id="ARBA00022723"/>
    </source>
</evidence>
<evidence type="ECO:0000256" key="3">
    <source>
        <dbReference type="ARBA" id="ARBA00004065"/>
    </source>
</evidence>
<accession>A0A7C4I7E2</accession>
<dbReference type="EC" id="3.1.26.4" evidence="6 13"/>
<keyword evidence="13" id="KW-0464">Manganese</keyword>
<comment type="cofactor">
    <cofactor evidence="2">
        <name>Mg(2+)</name>
        <dbReference type="ChEBI" id="CHEBI:18420"/>
    </cofactor>
</comment>
<evidence type="ECO:0000256" key="14">
    <source>
        <dbReference type="PROSITE-ProRule" id="PRU01319"/>
    </source>
</evidence>
<reference evidence="18" key="1">
    <citation type="journal article" date="2020" name="mSystems">
        <title>Genome- and Community-Level Interaction Insights into Carbon Utilization and Element Cycling Functions of Hydrothermarchaeota in Hydrothermal Sediment.</title>
        <authorList>
            <person name="Zhou Z."/>
            <person name="Liu Y."/>
            <person name="Xu W."/>
            <person name="Pan J."/>
            <person name="Luo Z.H."/>
            <person name="Li M."/>
        </authorList>
    </citation>
    <scope>NUCLEOTIDE SEQUENCE [LARGE SCALE GENOMIC DNA]</scope>
    <source>
        <strain evidence="19">SpSt-1073</strain>
        <strain evidence="18">SpSt-613</strain>
        <strain evidence="17">SpSt-669</strain>
    </source>
</reference>
<evidence type="ECO:0000256" key="11">
    <source>
        <dbReference type="ARBA" id="ARBA00022759"/>
    </source>
</evidence>
<evidence type="ECO:0000256" key="4">
    <source>
        <dbReference type="ARBA" id="ARBA00004496"/>
    </source>
</evidence>
<feature type="binding site" evidence="13 14">
    <location>
        <position position="15"/>
    </location>
    <ligand>
        <name>a divalent metal cation</name>
        <dbReference type="ChEBI" id="CHEBI:60240"/>
    </ligand>
</feature>
<dbReference type="PANTHER" id="PTHR10954">
    <property type="entry name" value="RIBONUCLEASE H2 SUBUNIT A"/>
    <property type="match status" value="1"/>
</dbReference>
<dbReference type="AlphaFoldDB" id="A0A7C4I7E2"/>
<dbReference type="InterPro" id="IPR024567">
    <property type="entry name" value="RNase_HII/HIII_dom"/>
</dbReference>
<dbReference type="PROSITE" id="PS51975">
    <property type="entry name" value="RNASE_H_2"/>
    <property type="match status" value="1"/>
</dbReference>
<dbReference type="InterPro" id="IPR036397">
    <property type="entry name" value="RNaseH_sf"/>
</dbReference>
<dbReference type="GO" id="GO:0005737">
    <property type="term" value="C:cytoplasm"/>
    <property type="evidence" value="ECO:0007669"/>
    <property type="project" value="UniProtKB-SubCell"/>
</dbReference>
<comment type="subcellular location">
    <subcellularLocation>
        <location evidence="4 13">Cytoplasm</location>
    </subcellularLocation>
</comment>
<sequence length="221" mass="25024">MRRSTLAKGLLCGVDEAGRGCVVGPLVIAAVAAERDELPLLKALGVADSKTLSPRRREEIFEKLRTSFRVGYMAVTPRRISSCLRVNGGDGLNELEYGVMAELVQSFRPRILFVDSPDRDVRRARRRLLEKLEMEMDVRCMVKGDRRHVLVAAASIVAKVVRDRKVEMLRRRLGDFGSGYPSDPKTRKWLLENLGQAAIKPYIRTGWATLENLRQTRLDEF</sequence>
<keyword evidence="11 13" id="KW-0255">Endonuclease</keyword>
<dbReference type="SUPFAM" id="SSF53098">
    <property type="entry name" value="Ribonuclease H-like"/>
    <property type="match status" value="1"/>
</dbReference>
<dbReference type="Gene3D" id="3.30.420.10">
    <property type="entry name" value="Ribonuclease H-like superfamily/Ribonuclease H"/>
    <property type="match status" value="1"/>
</dbReference>
<evidence type="ECO:0000313" key="19">
    <source>
        <dbReference type="EMBL" id="HHN52100.1"/>
    </source>
</evidence>
<dbReference type="InterPro" id="IPR001352">
    <property type="entry name" value="RNase_HII/HIII"/>
</dbReference>
<dbReference type="EMBL" id="DTAD01000024">
    <property type="protein sequence ID" value="HGN89952.1"/>
    <property type="molecule type" value="Genomic_DNA"/>
</dbReference>
<keyword evidence="8 13" id="KW-0963">Cytoplasm</keyword>
<organism evidence="18">
    <name type="scientific">Caldiarchaeum subterraneum</name>
    <dbReference type="NCBI Taxonomy" id="311458"/>
    <lineage>
        <taxon>Archaea</taxon>
        <taxon>Nitrososphaerota</taxon>
        <taxon>Candidatus Caldarchaeales</taxon>
        <taxon>Candidatus Caldarchaeaceae</taxon>
        <taxon>Candidatus Caldarchaeum</taxon>
    </lineage>
</organism>
<feature type="binding site" evidence="13 14">
    <location>
        <position position="115"/>
    </location>
    <ligand>
        <name>a divalent metal cation</name>
        <dbReference type="ChEBI" id="CHEBI:60240"/>
    </ligand>
</feature>
<dbReference type="InterPro" id="IPR004649">
    <property type="entry name" value="RNase_H2_suA"/>
</dbReference>
<evidence type="ECO:0000259" key="16">
    <source>
        <dbReference type="PROSITE" id="PS51975"/>
    </source>
</evidence>
<dbReference type="EMBL" id="DTCM01000082">
    <property type="protein sequence ID" value="HGL41363.1"/>
    <property type="molecule type" value="Genomic_DNA"/>
</dbReference>
<dbReference type="InterPro" id="IPR012337">
    <property type="entry name" value="RNaseH-like_sf"/>
</dbReference>
<dbReference type="PANTHER" id="PTHR10954:SF23">
    <property type="entry name" value="RIBONUCLEASE"/>
    <property type="match status" value="1"/>
</dbReference>
<evidence type="ECO:0000256" key="1">
    <source>
        <dbReference type="ARBA" id="ARBA00000077"/>
    </source>
</evidence>
<gene>
    <name evidence="13" type="primary">rnhB</name>
    <name evidence="19" type="ORF">ENM30_02175</name>
    <name evidence="18" type="ORF">ENT82_02330</name>
    <name evidence="17" type="ORF">ENU43_06845</name>
</gene>
<evidence type="ECO:0000256" key="2">
    <source>
        <dbReference type="ARBA" id="ARBA00001946"/>
    </source>
</evidence>
<dbReference type="InterPro" id="IPR023160">
    <property type="entry name" value="RNase_HII_hlx-loop-hlx_cap_dom"/>
</dbReference>
<dbReference type="GO" id="GO:0043137">
    <property type="term" value="P:DNA replication, removal of RNA primer"/>
    <property type="evidence" value="ECO:0007669"/>
    <property type="project" value="TreeGrafter"/>
</dbReference>
<comment type="cofactor">
    <cofactor evidence="13 14">
        <name>Mn(2+)</name>
        <dbReference type="ChEBI" id="CHEBI:29035"/>
    </cofactor>
    <cofactor evidence="13 14">
        <name>Mg(2+)</name>
        <dbReference type="ChEBI" id="CHEBI:18420"/>
    </cofactor>
    <text evidence="13 14">Manganese or magnesium. Binds 1 divalent metal ion per monomer in the absence of substrate. May bind a second metal ion after substrate binding.</text>
</comment>
<name>A0A7C4I7E2_CALS0</name>
<feature type="domain" description="RNase H type-2" evidence="16">
    <location>
        <begin position="9"/>
        <end position="219"/>
    </location>
</feature>
<dbReference type="GO" id="GO:0006298">
    <property type="term" value="P:mismatch repair"/>
    <property type="evidence" value="ECO:0007669"/>
    <property type="project" value="TreeGrafter"/>
</dbReference>
<comment type="catalytic activity">
    <reaction evidence="1 13 14 15">
        <text>Endonucleolytic cleavage to 5'-phosphomonoester.</text>
        <dbReference type="EC" id="3.1.26.4"/>
    </reaction>
</comment>
<comment type="caution">
    <text evidence="18">The sequence shown here is derived from an EMBL/GenBank/DDBJ whole genome shotgun (WGS) entry which is preliminary data.</text>
</comment>
<evidence type="ECO:0000313" key="18">
    <source>
        <dbReference type="EMBL" id="HGN89952.1"/>
    </source>
</evidence>